<evidence type="ECO:0008006" key="5">
    <source>
        <dbReference type="Google" id="ProtNLM"/>
    </source>
</evidence>
<accession>A0ABU1UWI6</accession>
<organism evidence="3 4">
    <name type="scientific">Cellvibrio fibrivorans</name>
    <dbReference type="NCBI Taxonomy" id="126350"/>
    <lineage>
        <taxon>Bacteria</taxon>
        <taxon>Pseudomonadati</taxon>
        <taxon>Pseudomonadota</taxon>
        <taxon>Gammaproteobacteria</taxon>
        <taxon>Cellvibrionales</taxon>
        <taxon>Cellvibrionaceae</taxon>
        <taxon>Cellvibrio</taxon>
    </lineage>
</organism>
<reference evidence="3 4" key="1">
    <citation type="submission" date="2023-07" db="EMBL/GenBank/DDBJ databases">
        <title>Sorghum-associated microbial communities from plants grown in Nebraska, USA.</title>
        <authorList>
            <person name="Schachtman D."/>
        </authorList>
    </citation>
    <scope>NUCLEOTIDE SEQUENCE [LARGE SCALE GENOMIC DNA]</scope>
    <source>
        <strain evidence="3 4">BE190</strain>
    </source>
</reference>
<feature type="transmembrane region" description="Helical" evidence="2">
    <location>
        <begin position="172"/>
        <end position="194"/>
    </location>
</feature>
<proteinExistence type="predicted"/>
<dbReference type="PIRSF" id="PIRSF028137">
    <property type="entry name" value="UCP028137"/>
    <property type="match status" value="1"/>
</dbReference>
<gene>
    <name evidence="3" type="ORF">J2X05_001559</name>
</gene>
<evidence type="ECO:0000313" key="4">
    <source>
        <dbReference type="Proteomes" id="UP001253595"/>
    </source>
</evidence>
<feature type="transmembrane region" description="Helical" evidence="2">
    <location>
        <begin position="87"/>
        <end position="105"/>
    </location>
</feature>
<keyword evidence="4" id="KW-1185">Reference proteome</keyword>
<dbReference type="EMBL" id="JAVDVX010000002">
    <property type="protein sequence ID" value="MDR7089553.1"/>
    <property type="molecule type" value="Genomic_DNA"/>
</dbReference>
<feature type="transmembrane region" description="Helical" evidence="2">
    <location>
        <begin position="214"/>
        <end position="235"/>
    </location>
</feature>
<keyword evidence="2" id="KW-0472">Membrane</keyword>
<evidence type="ECO:0000313" key="3">
    <source>
        <dbReference type="EMBL" id="MDR7089553.1"/>
    </source>
</evidence>
<keyword evidence="2" id="KW-0812">Transmembrane</keyword>
<feature type="transmembrane region" description="Helical" evidence="2">
    <location>
        <begin position="57"/>
        <end position="75"/>
    </location>
</feature>
<dbReference type="NCBIfam" id="NF041646">
    <property type="entry name" value="VC0807_fam"/>
    <property type="match status" value="1"/>
</dbReference>
<feature type="region of interest" description="Disordered" evidence="1">
    <location>
        <begin position="1"/>
        <end position="28"/>
    </location>
</feature>
<feature type="transmembrane region" description="Helical" evidence="2">
    <location>
        <begin position="111"/>
        <end position="130"/>
    </location>
</feature>
<protein>
    <recommendedName>
        <fullName evidence="5">MFS transporter</fullName>
    </recommendedName>
</protein>
<evidence type="ECO:0000256" key="1">
    <source>
        <dbReference type="SAM" id="MobiDB-lite"/>
    </source>
</evidence>
<keyword evidence="2" id="KW-1133">Transmembrane helix</keyword>
<dbReference type="InterPro" id="IPR016870">
    <property type="entry name" value="UCP028137"/>
</dbReference>
<sequence length="256" mass="28126">MTDNNSEKNVSMLADKPPAEPANSQPKPKKESFLANLLMNIVIPTLILTKLSGDEHLGATWGLIVALAFPISYGLRDFLINKKINVFSALGIVSVLLTGGLSLLHLPPQYFAIKEAAIPGILGIVTLISIKTRYPLVKTFIYNDKVLKIHKVDSALQHYGTHKQFERTLNNASLMIAASFFLSSALNYILAKIILVSQPGTAEFNAELGKMAALSYPVIALPMMIIMMGTLFYVFRSIRLLTHLTLEEVINDGSEN</sequence>
<comment type="caution">
    <text evidence="3">The sequence shown here is derived from an EMBL/GenBank/DDBJ whole genome shotgun (WGS) entry which is preliminary data.</text>
</comment>
<evidence type="ECO:0000256" key="2">
    <source>
        <dbReference type="SAM" id="Phobius"/>
    </source>
</evidence>
<feature type="transmembrane region" description="Helical" evidence="2">
    <location>
        <begin position="33"/>
        <end position="51"/>
    </location>
</feature>
<name>A0ABU1UWI6_9GAMM</name>
<dbReference type="Proteomes" id="UP001253595">
    <property type="component" value="Unassembled WGS sequence"/>
</dbReference>